<feature type="domain" description="S5 DRBM" evidence="10">
    <location>
        <begin position="11"/>
        <end position="74"/>
    </location>
</feature>
<dbReference type="Gene3D" id="3.30.160.20">
    <property type="match status" value="1"/>
</dbReference>
<dbReference type="NCBIfam" id="TIGR01021">
    <property type="entry name" value="rpsE_bact"/>
    <property type="match status" value="1"/>
</dbReference>
<dbReference type="SUPFAM" id="SSF54211">
    <property type="entry name" value="Ribosomal protein S5 domain 2-like"/>
    <property type="match status" value="1"/>
</dbReference>
<evidence type="ECO:0000313" key="12">
    <source>
        <dbReference type="Proteomes" id="UP000637906"/>
    </source>
</evidence>
<comment type="caution">
    <text evidence="11">The sequence shown here is derived from an EMBL/GenBank/DDBJ whole genome shotgun (WGS) entry which is preliminary data.</text>
</comment>
<dbReference type="PANTHER" id="PTHR48277:SF1">
    <property type="entry name" value="MITOCHONDRIAL RIBOSOMAL PROTEIN S5"/>
    <property type="match status" value="1"/>
</dbReference>
<dbReference type="GO" id="GO:0015935">
    <property type="term" value="C:small ribosomal subunit"/>
    <property type="evidence" value="ECO:0007669"/>
    <property type="project" value="InterPro"/>
</dbReference>
<comment type="domain">
    <text evidence="8">The N-terminal domain interacts with the head of the 30S subunit; the C-terminal domain interacts with the body and contacts protein S4. The interaction surface between S4 and S5 is involved in control of translational fidelity.</text>
</comment>
<evidence type="ECO:0000256" key="1">
    <source>
        <dbReference type="ARBA" id="ARBA00003093"/>
    </source>
</evidence>
<dbReference type="HAMAP" id="MF_01307_B">
    <property type="entry name" value="Ribosomal_uS5_B"/>
    <property type="match status" value="1"/>
</dbReference>
<comment type="subunit">
    <text evidence="8">Part of the 30S ribosomal subunit. Contacts proteins S4 and S8.</text>
</comment>
<dbReference type="InterPro" id="IPR013810">
    <property type="entry name" value="Ribosomal_uS5_N"/>
</dbReference>
<evidence type="ECO:0000313" key="11">
    <source>
        <dbReference type="EMBL" id="GHM59167.1"/>
    </source>
</evidence>
<comment type="function">
    <text evidence="1 8">Located at the back of the 30S subunit body where it stabilizes the conformation of the head with respect to the body.</text>
</comment>
<dbReference type="InterPro" id="IPR005712">
    <property type="entry name" value="Ribosomal_uS5_bac-type"/>
</dbReference>
<dbReference type="InterPro" id="IPR020568">
    <property type="entry name" value="Ribosomal_Su5_D2-typ_SF"/>
</dbReference>
<dbReference type="GO" id="GO:0006412">
    <property type="term" value="P:translation"/>
    <property type="evidence" value="ECO:0007669"/>
    <property type="project" value="UniProtKB-UniRule"/>
</dbReference>
<dbReference type="InterPro" id="IPR005324">
    <property type="entry name" value="Ribosomal_uS5_C"/>
</dbReference>
<dbReference type="GO" id="GO:0019843">
    <property type="term" value="F:rRNA binding"/>
    <property type="evidence" value="ECO:0007669"/>
    <property type="project" value="UniProtKB-UniRule"/>
</dbReference>
<dbReference type="Proteomes" id="UP000637906">
    <property type="component" value="Unassembled WGS sequence"/>
</dbReference>
<organism evidence="11 12">
    <name type="scientific">Candidatus Mesenet longicola</name>
    <dbReference type="NCBI Taxonomy" id="1892558"/>
    <lineage>
        <taxon>Bacteria</taxon>
        <taxon>Pseudomonadati</taxon>
        <taxon>Pseudomonadota</taxon>
        <taxon>Alphaproteobacteria</taxon>
        <taxon>Rickettsiales</taxon>
        <taxon>Anaplasmataceae</taxon>
        <taxon>Candidatus Mesenet</taxon>
    </lineage>
</organism>
<evidence type="ECO:0000256" key="6">
    <source>
        <dbReference type="ARBA" id="ARBA00023274"/>
    </source>
</evidence>
<evidence type="ECO:0000256" key="8">
    <source>
        <dbReference type="HAMAP-Rule" id="MF_01307"/>
    </source>
</evidence>
<reference evidence="11 12" key="1">
    <citation type="journal article" date="2021" name="Microb. Ecol.">
        <title>Candidatus Mesenet longicola: Novel Endosymbionts of Brontispa longissima that Induce Cytoplasmic Incompatibility.</title>
        <authorList>
            <person name="Takano S."/>
            <person name="Gotoh Y."/>
            <person name="Hayashi T."/>
        </authorList>
    </citation>
    <scope>NUCLEOTIDE SEQUENCE [LARGE SCALE GENOMIC DNA]</scope>
    <source>
        <strain evidence="11">L5</strain>
    </source>
</reference>
<dbReference type="EMBL" id="BNGU01000004">
    <property type="protein sequence ID" value="GHM59167.1"/>
    <property type="molecule type" value="Genomic_DNA"/>
</dbReference>
<keyword evidence="6 8" id="KW-0687">Ribonucleoprotein</keyword>
<evidence type="ECO:0000256" key="4">
    <source>
        <dbReference type="ARBA" id="ARBA00022884"/>
    </source>
</evidence>
<comment type="function">
    <text evidence="8">With S4 and S12 plays an important role in translational accuracy.</text>
</comment>
<dbReference type="PROSITE" id="PS50881">
    <property type="entry name" value="S5_DSRBD"/>
    <property type="match status" value="1"/>
</dbReference>
<name>A0A8J3HTX5_9RICK</name>
<keyword evidence="5 8" id="KW-0689">Ribosomal protein</keyword>
<dbReference type="InterPro" id="IPR000851">
    <property type="entry name" value="Ribosomal_uS5"/>
</dbReference>
<dbReference type="Pfam" id="PF03719">
    <property type="entry name" value="Ribosomal_S5_C"/>
    <property type="match status" value="1"/>
</dbReference>
<sequence length="169" mass="18200">MVKNFQDDSGLLELLVSAKRVSKVTKGGRKFSFSDLIVVGDEKGRIGCGLGKHCEVAEAKIKAANSAKKRLIKIHLREGRTLHYDVVAKFCSGKVLLRSAKPGTGIIAGGAIRSVFEALGVKDIVAKSIGSTSPHNVVYAVFSALNKMLSLRQIANKRGKKINEIIGKR</sequence>
<gene>
    <name evidence="8 11" type="primary">rpsE</name>
    <name evidence="11" type="ORF">sL5_01600</name>
</gene>
<keyword evidence="4 8" id="KW-0694">RNA-binding</keyword>
<evidence type="ECO:0000256" key="7">
    <source>
        <dbReference type="ARBA" id="ARBA00035255"/>
    </source>
</evidence>
<dbReference type="SUPFAM" id="SSF54768">
    <property type="entry name" value="dsRNA-binding domain-like"/>
    <property type="match status" value="1"/>
</dbReference>
<comment type="similarity">
    <text evidence="2 8 9">Belongs to the universal ribosomal protein uS5 family.</text>
</comment>
<keyword evidence="12" id="KW-1185">Reference proteome</keyword>
<evidence type="ECO:0000256" key="3">
    <source>
        <dbReference type="ARBA" id="ARBA00022730"/>
    </source>
</evidence>
<dbReference type="InterPro" id="IPR014721">
    <property type="entry name" value="Ribsml_uS5_D2-typ_fold_subgr"/>
</dbReference>
<dbReference type="Gene3D" id="3.30.230.10">
    <property type="match status" value="1"/>
</dbReference>
<protein>
    <recommendedName>
        <fullName evidence="7 8">Small ribosomal subunit protein uS5</fullName>
    </recommendedName>
</protein>
<keyword evidence="3 8" id="KW-0699">rRNA-binding</keyword>
<accession>A0A8J3HTX5</accession>
<dbReference type="AlphaFoldDB" id="A0A8J3HTX5"/>
<dbReference type="GO" id="GO:0005737">
    <property type="term" value="C:cytoplasm"/>
    <property type="evidence" value="ECO:0007669"/>
    <property type="project" value="UniProtKB-ARBA"/>
</dbReference>
<evidence type="ECO:0000256" key="9">
    <source>
        <dbReference type="RuleBase" id="RU003823"/>
    </source>
</evidence>
<dbReference type="FunFam" id="3.30.230.10:FF:000002">
    <property type="entry name" value="30S ribosomal protein S5"/>
    <property type="match status" value="1"/>
</dbReference>
<evidence type="ECO:0000256" key="2">
    <source>
        <dbReference type="ARBA" id="ARBA00008945"/>
    </source>
</evidence>
<dbReference type="Pfam" id="PF00333">
    <property type="entry name" value="Ribosomal_S5"/>
    <property type="match status" value="1"/>
</dbReference>
<proteinExistence type="inferred from homology"/>
<dbReference type="GO" id="GO:0003735">
    <property type="term" value="F:structural constituent of ribosome"/>
    <property type="evidence" value="ECO:0007669"/>
    <property type="project" value="UniProtKB-UniRule"/>
</dbReference>
<evidence type="ECO:0000256" key="5">
    <source>
        <dbReference type="ARBA" id="ARBA00022980"/>
    </source>
</evidence>
<dbReference type="PANTHER" id="PTHR48277">
    <property type="entry name" value="MITOCHONDRIAL RIBOSOMAL PROTEIN S5"/>
    <property type="match status" value="1"/>
</dbReference>
<evidence type="ECO:0000259" key="10">
    <source>
        <dbReference type="PROSITE" id="PS50881"/>
    </source>
</evidence>